<dbReference type="CDD" id="cd00009">
    <property type="entry name" value="AAA"/>
    <property type="match status" value="1"/>
</dbReference>
<dbReference type="InterPro" id="IPR010524">
    <property type="entry name" value="Sig_transdc_resp-reg_PrpR_N"/>
</dbReference>
<dbReference type="SUPFAM" id="SSF52540">
    <property type="entry name" value="P-loop containing nucleoside triphosphate hydrolases"/>
    <property type="match status" value="1"/>
</dbReference>
<dbReference type="Gene3D" id="1.10.8.60">
    <property type="match status" value="1"/>
</dbReference>
<dbReference type="InterPro" id="IPR058031">
    <property type="entry name" value="AAA_lid_NorR"/>
</dbReference>
<dbReference type="Pfam" id="PF06506">
    <property type="entry name" value="PrpR_N"/>
    <property type="match status" value="1"/>
</dbReference>
<dbReference type="SMART" id="SM00382">
    <property type="entry name" value="AAA"/>
    <property type="match status" value="1"/>
</dbReference>
<accession>A0ABS8FSN7</accession>
<comment type="caution">
    <text evidence="7">The sequence shown here is derived from an EMBL/GenBank/DDBJ whole genome shotgun (WGS) entry which is preliminary data.</text>
</comment>
<evidence type="ECO:0000259" key="6">
    <source>
        <dbReference type="PROSITE" id="PS50045"/>
    </source>
</evidence>
<evidence type="ECO:0000256" key="3">
    <source>
        <dbReference type="ARBA" id="ARBA00023015"/>
    </source>
</evidence>
<name>A0ABS8FSN7_9FIRM</name>
<evidence type="ECO:0000256" key="1">
    <source>
        <dbReference type="ARBA" id="ARBA00022741"/>
    </source>
</evidence>
<evidence type="ECO:0000256" key="5">
    <source>
        <dbReference type="SAM" id="MobiDB-lite"/>
    </source>
</evidence>
<feature type="domain" description="Sigma-54 factor interaction" evidence="6">
    <location>
        <begin position="324"/>
        <end position="554"/>
    </location>
</feature>
<keyword evidence="1" id="KW-0547">Nucleotide-binding</keyword>
<evidence type="ECO:0000256" key="2">
    <source>
        <dbReference type="ARBA" id="ARBA00022840"/>
    </source>
</evidence>
<dbReference type="PROSITE" id="PS00675">
    <property type="entry name" value="SIGMA54_INTERACT_1"/>
    <property type="match status" value="1"/>
</dbReference>
<dbReference type="Gene3D" id="3.40.50.10660">
    <property type="entry name" value="PrpR receptor domain-like"/>
    <property type="match status" value="1"/>
</dbReference>
<dbReference type="PROSITE" id="PS00688">
    <property type="entry name" value="SIGMA54_INTERACT_3"/>
    <property type="match status" value="1"/>
</dbReference>
<dbReference type="Gene3D" id="3.40.50.2300">
    <property type="match status" value="1"/>
</dbReference>
<dbReference type="InterPro" id="IPR025944">
    <property type="entry name" value="Sigma_54_int_dom_CS"/>
</dbReference>
<dbReference type="InterPro" id="IPR003593">
    <property type="entry name" value="AAA+_ATPase"/>
</dbReference>
<dbReference type="Pfam" id="PF00158">
    <property type="entry name" value="Sigma54_activat"/>
    <property type="match status" value="1"/>
</dbReference>
<dbReference type="InterPro" id="IPR035965">
    <property type="entry name" value="PAS-like_dom_sf"/>
</dbReference>
<keyword evidence="3" id="KW-0805">Transcription regulation</keyword>
<evidence type="ECO:0000313" key="7">
    <source>
        <dbReference type="EMBL" id="MCC2253055.1"/>
    </source>
</evidence>
<dbReference type="EMBL" id="JAJEQX010000001">
    <property type="protein sequence ID" value="MCC2253055.1"/>
    <property type="molecule type" value="Genomic_DNA"/>
</dbReference>
<evidence type="ECO:0000313" key="8">
    <source>
        <dbReference type="Proteomes" id="UP001198151"/>
    </source>
</evidence>
<dbReference type="PROSITE" id="PS50045">
    <property type="entry name" value="SIGMA54_INTERACT_4"/>
    <property type="match status" value="1"/>
</dbReference>
<feature type="compositionally biased region" description="Basic and acidic residues" evidence="5">
    <location>
        <begin position="621"/>
        <end position="638"/>
    </location>
</feature>
<dbReference type="InterPro" id="IPR002078">
    <property type="entry name" value="Sigma_54_int"/>
</dbReference>
<evidence type="ECO:0000256" key="4">
    <source>
        <dbReference type="ARBA" id="ARBA00023163"/>
    </source>
</evidence>
<dbReference type="SUPFAM" id="SSF55785">
    <property type="entry name" value="PYP-like sensor domain (PAS domain)"/>
    <property type="match status" value="1"/>
</dbReference>
<dbReference type="Gene3D" id="3.30.450.20">
    <property type="entry name" value="PAS domain"/>
    <property type="match status" value="1"/>
</dbReference>
<proteinExistence type="predicted"/>
<dbReference type="Proteomes" id="UP001198151">
    <property type="component" value="Unassembled WGS sequence"/>
</dbReference>
<organism evidence="7 8">
    <name type="scientific">Ruminococcus turbiniformis</name>
    <dbReference type="NCBI Taxonomy" id="2881258"/>
    <lineage>
        <taxon>Bacteria</taxon>
        <taxon>Bacillati</taxon>
        <taxon>Bacillota</taxon>
        <taxon>Clostridia</taxon>
        <taxon>Eubacteriales</taxon>
        <taxon>Oscillospiraceae</taxon>
        <taxon>Ruminococcus</taxon>
    </lineage>
</organism>
<dbReference type="InterPro" id="IPR027417">
    <property type="entry name" value="P-loop_NTPase"/>
</dbReference>
<protein>
    <submittedName>
        <fullName evidence="7">Sigma 54-interacting transcriptional regulator</fullName>
    </submittedName>
</protein>
<reference evidence="7 8" key="1">
    <citation type="submission" date="2021-10" db="EMBL/GenBank/DDBJ databases">
        <title>Anaerobic single-cell dispensing facilitates the cultivation of human gut bacteria.</title>
        <authorList>
            <person name="Afrizal A."/>
        </authorList>
    </citation>
    <scope>NUCLEOTIDE SEQUENCE [LARGE SCALE GENOMIC DNA]</scope>
    <source>
        <strain evidence="7 8">CLA-AA-H200</strain>
    </source>
</reference>
<dbReference type="PANTHER" id="PTHR32071">
    <property type="entry name" value="TRANSCRIPTIONAL REGULATORY PROTEIN"/>
    <property type="match status" value="1"/>
</dbReference>
<dbReference type="SUPFAM" id="SSF159800">
    <property type="entry name" value="PrpR receptor domain-like"/>
    <property type="match status" value="1"/>
</dbReference>
<keyword evidence="8" id="KW-1185">Reference proteome</keyword>
<dbReference type="InterPro" id="IPR025662">
    <property type="entry name" value="Sigma_54_int_dom_ATP-bd_1"/>
</dbReference>
<gene>
    <name evidence="7" type="ORF">LKD70_01130</name>
</gene>
<dbReference type="PANTHER" id="PTHR32071:SF57">
    <property type="entry name" value="C4-DICARBOXYLATE TRANSPORT TRANSCRIPTIONAL REGULATORY PROTEIN DCTD"/>
    <property type="match status" value="1"/>
</dbReference>
<feature type="region of interest" description="Disordered" evidence="5">
    <location>
        <begin position="613"/>
        <end position="638"/>
    </location>
</feature>
<keyword evidence="2" id="KW-0067">ATP-binding</keyword>
<dbReference type="Gene3D" id="3.40.50.300">
    <property type="entry name" value="P-loop containing nucleotide triphosphate hydrolases"/>
    <property type="match status" value="1"/>
</dbReference>
<sequence>MTKILIFVPHADMMEKFEELIAKMDIEDDIQIELTYVVGTPSSLAENKDADIFVARGMTYERLKVLFPHKHMVKIQFTSFGILDALIQSRNIYHPNRIALCLQDLEIYQISDLEELCHAHIDTYNVWSEESARDAVELGEKRGTDVWVGSGTVCSVCDRKGLKRVHIKVKEETVEMVLKEAVNTARTLNRERASNSMFRAIINENSDGIITIDSKGIIQQINNQAYRQFQLSTVDNIKGHPIAVVDRHFKWKQAMEEDGIRDEVLKMEDGRRYFVQYMPIRVDEVNSGLVIFIKNSEQILKEENKLRHSLGEKGLVAKYTFADIIGSSDAIRDDIRMANRYSKVDSNVLIIGETGTGKELFAHSIHQASNRSSEPFVALNCAALPENLLESELFGYEPGAFSGASRNGKIGLFELAHRGTIFLDEIGEIPISLQAKLLRVLQEKEIRRIGGNTVQPIDVRVISATNVDIEKQIEEGKFRSDLYYRLNLLDIYIPPLRERREDIQEMVDFYLNRFSCDMKKSPAKLTKEAAVMLRNYSWPGNVRELRNICERLVVLNDTDEITKEDLMQFKVFRQLREAEGGQYSSKGSEEAILRQLKPKKTKQDLARELGVSRTTLWRMMKQQENERNEKGKNENDKK</sequence>
<dbReference type="Pfam" id="PF25601">
    <property type="entry name" value="AAA_lid_14"/>
    <property type="match status" value="1"/>
</dbReference>
<keyword evidence="4" id="KW-0804">Transcription</keyword>
<dbReference type="RefSeq" id="WP_227706214.1">
    <property type="nucleotide sequence ID" value="NZ_JAJEQX010000001.1"/>
</dbReference>